<evidence type="ECO:0000259" key="3">
    <source>
        <dbReference type="Pfam" id="PF00419"/>
    </source>
</evidence>
<proteinExistence type="predicted"/>
<dbReference type="Gene3D" id="2.60.40.1090">
    <property type="entry name" value="Fimbrial-type adhesion domain"/>
    <property type="match status" value="1"/>
</dbReference>
<dbReference type="SUPFAM" id="SSF49401">
    <property type="entry name" value="Bacterial adhesins"/>
    <property type="match status" value="1"/>
</dbReference>
<dbReference type="InterPro" id="IPR008966">
    <property type="entry name" value="Adhesion_dom_sf"/>
</dbReference>
<dbReference type="EMBL" id="CP017758">
    <property type="protein sequence ID" value="AQV98719.1"/>
    <property type="molecule type" value="Genomic_DNA"/>
</dbReference>
<dbReference type="RefSeq" id="WP_206363414.1">
    <property type="nucleotide sequence ID" value="NZ_CP017758.1"/>
</dbReference>
<evidence type="ECO:0000256" key="1">
    <source>
        <dbReference type="ARBA" id="ARBA00022729"/>
    </source>
</evidence>
<dbReference type="Proteomes" id="UP000189627">
    <property type="component" value="Chromosome 2"/>
</dbReference>
<evidence type="ECO:0000313" key="5">
    <source>
        <dbReference type="Proteomes" id="UP000189627"/>
    </source>
</evidence>
<sequence>MYFPKFERWSALLKASAGIFFLALSGHALADLSCNPMTAGTQTFTLPSGTYGIPRDTPVGTRITPFTGQEQKATNTWTCMGGATYIGPVYKSLLVPSGMTYTEGSLTYTVYNTNVAGVGLIMSGNSYLVGGWRGGGTNLAGIGVDWAHAGMILNLGSMGGFGPSIGFAFVKTGPIAAGTVSLAGTVAQIGMAQLSGSAYINLQQVVPAVVTGNPVFNELACTTPNVTVNMGTHKNSEFTGAGSFTSSTGFSIALNNCPAGINLVKYQVDAATTILNPSNSVVALDSASTAAGVGVQLLDDTGSVVPLGTAKTLSGYSTGTGGSYTIPLKARYYQTGATVTAGTANSAMTFTMTYQ</sequence>
<dbReference type="AlphaFoldDB" id="A0A1U9V1N7"/>
<keyword evidence="1 2" id="KW-0732">Signal</keyword>
<dbReference type="Pfam" id="PF00419">
    <property type="entry name" value="Fimbrial"/>
    <property type="match status" value="1"/>
</dbReference>
<name>A0A1U9V1N7_CUPNE</name>
<protein>
    <submittedName>
        <fullName evidence="4">Type 1 fimbrial protein</fullName>
    </submittedName>
</protein>
<dbReference type="KEGG" id="cuh:BJN34_33105"/>
<feature type="chain" id="PRO_5012165733" evidence="2">
    <location>
        <begin position="31"/>
        <end position="355"/>
    </location>
</feature>
<dbReference type="GO" id="GO:0009289">
    <property type="term" value="C:pilus"/>
    <property type="evidence" value="ECO:0007669"/>
    <property type="project" value="InterPro"/>
</dbReference>
<dbReference type="InterPro" id="IPR050263">
    <property type="entry name" value="Bact_Fimbrial_Adh_Pro"/>
</dbReference>
<organism evidence="4 5">
    <name type="scientific">Cupriavidus necator</name>
    <name type="common">Alcaligenes eutrophus</name>
    <name type="synonym">Ralstonia eutropha</name>
    <dbReference type="NCBI Taxonomy" id="106590"/>
    <lineage>
        <taxon>Bacteria</taxon>
        <taxon>Pseudomonadati</taxon>
        <taxon>Pseudomonadota</taxon>
        <taxon>Betaproteobacteria</taxon>
        <taxon>Burkholderiales</taxon>
        <taxon>Burkholderiaceae</taxon>
        <taxon>Cupriavidus</taxon>
    </lineage>
</organism>
<feature type="signal peptide" evidence="2">
    <location>
        <begin position="1"/>
        <end position="30"/>
    </location>
</feature>
<dbReference type="InterPro" id="IPR000259">
    <property type="entry name" value="Adhesion_dom_fimbrial"/>
</dbReference>
<evidence type="ECO:0000256" key="2">
    <source>
        <dbReference type="SAM" id="SignalP"/>
    </source>
</evidence>
<reference evidence="5" key="1">
    <citation type="submission" date="2017-02" db="EMBL/GenBank/DDBJ databases">
        <title>Complete genome sequence of Cupriavidus necator strain NH9, a 3-chlorobenzoate degrader.</title>
        <authorList>
            <person name="Moriuchi R."/>
            <person name="Dohra H."/>
            <person name="Ogawa N."/>
        </authorList>
    </citation>
    <scope>NUCLEOTIDE SEQUENCE [LARGE SCALE GENOMIC DNA]</scope>
    <source>
        <strain evidence="5">NH9</strain>
    </source>
</reference>
<dbReference type="Gene3D" id="2.60.40.3310">
    <property type="match status" value="1"/>
</dbReference>
<dbReference type="GO" id="GO:0043709">
    <property type="term" value="P:cell adhesion involved in single-species biofilm formation"/>
    <property type="evidence" value="ECO:0007669"/>
    <property type="project" value="TreeGrafter"/>
</dbReference>
<evidence type="ECO:0000313" key="4">
    <source>
        <dbReference type="EMBL" id="AQV98719.1"/>
    </source>
</evidence>
<dbReference type="PANTHER" id="PTHR33420">
    <property type="entry name" value="FIMBRIAL SUBUNIT ELFA-RELATED"/>
    <property type="match status" value="1"/>
</dbReference>
<dbReference type="InterPro" id="IPR036937">
    <property type="entry name" value="Adhesion_dom_fimbrial_sf"/>
</dbReference>
<gene>
    <name evidence="4" type="ORF">BJN34_33105</name>
</gene>
<dbReference type="PANTHER" id="PTHR33420:SF3">
    <property type="entry name" value="FIMBRIAL SUBUNIT ELFA"/>
    <property type="match status" value="1"/>
</dbReference>
<feature type="domain" description="Fimbrial-type adhesion" evidence="3">
    <location>
        <begin position="223"/>
        <end position="355"/>
    </location>
</feature>
<accession>A0A1U9V1N7</accession>